<organism evidence="3 4">
    <name type="scientific">Erythroxylum novogranatense</name>
    <dbReference type="NCBI Taxonomy" id="1862640"/>
    <lineage>
        <taxon>Eukaryota</taxon>
        <taxon>Viridiplantae</taxon>
        <taxon>Streptophyta</taxon>
        <taxon>Embryophyta</taxon>
        <taxon>Tracheophyta</taxon>
        <taxon>Spermatophyta</taxon>
        <taxon>Magnoliopsida</taxon>
        <taxon>eudicotyledons</taxon>
        <taxon>Gunneridae</taxon>
        <taxon>Pentapetalae</taxon>
        <taxon>rosids</taxon>
        <taxon>fabids</taxon>
        <taxon>Malpighiales</taxon>
        <taxon>Erythroxylaceae</taxon>
        <taxon>Erythroxylum</taxon>
    </lineage>
</organism>
<protein>
    <recommendedName>
        <fullName evidence="5">Single-stranded DNA-binding protein, mitochondrial</fullName>
    </recommendedName>
</protein>
<proteinExistence type="predicted"/>
<dbReference type="Pfam" id="PF00436">
    <property type="entry name" value="SSB"/>
    <property type="match status" value="1"/>
</dbReference>
<name>A0AAV8THS8_9ROSI</name>
<dbReference type="AlphaFoldDB" id="A0AAV8THS8"/>
<dbReference type="Proteomes" id="UP001159364">
    <property type="component" value="Linkage Group LG05"/>
</dbReference>
<dbReference type="InterPro" id="IPR000424">
    <property type="entry name" value="Primosome_PriB/ssb"/>
</dbReference>
<dbReference type="InterPro" id="IPR011344">
    <property type="entry name" value="ssDNA-bd"/>
</dbReference>
<accession>A0AAV8THS8</accession>
<reference evidence="3 4" key="1">
    <citation type="submission" date="2021-09" db="EMBL/GenBank/DDBJ databases">
        <title>Genomic insights and catalytic innovation underlie evolution of tropane alkaloids biosynthesis.</title>
        <authorList>
            <person name="Wang Y.-J."/>
            <person name="Tian T."/>
            <person name="Huang J.-P."/>
            <person name="Huang S.-X."/>
        </authorList>
    </citation>
    <scope>NUCLEOTIDE SEQUENCE [LARGE SCALE GENOMIC DNA]</scope>
    <source>
        <strain evidence="3">KIB-2018</strain>
        <tissue evidence="3">Leaf</tissue>
    </source>
</reference>
<dbReference type="SUPFAM" id="SSF50249">
    <property type="entry name" value="Nucleic acid-binding proteins"/>
    <property type="match status" value="1"/>
</dbReference>
<comment type="caution">
    <text evidence="3">The sequence shown here is derived from an EMBL/GenBank/DDBJ whole genome shotgun (WGS) entry which is preliminary data.</text>
</comment>
<keyword evidence="1 2" id="KW-0238">DNA-binding</keyword>
<gene>
    <name evidence="3" type="ORF">K2173_022441</name>
</gene>
<evidence type="ECO:0000256" key="1">
    <source>
        <dbReference type="ARBA" id="ARBA00023125"/>
    </source>
</evidence>
<dbReference type="GO" id="GO:0003697">
    <property type="term" value="F:single-stranded DNA binding"/>
    <property type="evidence" value="ECO:0007669"/>
    <property type="project" value="InterPro"/>
</dbReference>
<dbReference type="CDD" id="cd04496">
    <property type="entry name" value="SSB_OBF"/>
    <property type="match status" value="1"/>
</dbReference>
<dbReference type="Gene3D" id="2.40.50.140">
    <property type="entry name" value="Nucleic acid-binding proteins"/>
    <property type="match status" value="1"/>
</dbReference>
<sequence>MATLSRRAYRSLLSSPKASRISMPFCTSSSENLDLDDSASNLDAPPQSQATKERGFFDRPLENGLDVGIYKAILVGRVGQSPLQKRLKGGTTMTMLSVGTGGIRNNRRPLDHEDPKDYANRCAVQWHRVSVYPSRLGDLLVKHVVPGAILYVEGNLESKVFSDPVTGLIRRVREIAVRQNGRIVFLSEGSNDGQASSNELRGVGYY</sequence>
<dbReference type="PANTHER" id="PTHR10302">
    <property type="entry name" value="SINGLE-STRANDED DNA-BINDING PROTEIN"/>
    <property type="match status" value="1"/>
</dbReference>
<evidence type="ECO:0008006" key="5">
    <source>
        <dbReference type="Google" id="ProtNLM"/>
    </source>
</evidence>
<dbReference type="FunFam" id="2.40.50.140:FF:000160">
    <property type="entry name" value="single-stranded DNA-binding protein, mitochondrial"/>
    <property type="match status" value="1"/>
</dbReference>
<dbReference type="GO" id="GO:0042645">
    <property type="term" value="C:mitochondrial nucleoid"/>
    <property type="evidence" value="ECO:0007669"/>
    <property type="project" value="TreeGrafter"/>
</dbReference>
<keyword evidence="4" id="KW-1185">Reference proteome</keyword>
<dbReference type="InterPro" id="IPR012340">
    <property type="entry name" value="NA-bd_OB-fold"/>
</dbReference>
<evidence type="ECO:0000313" key="4">
    <source>
        <dbReference type="Proteomes" id="UP001159364"/>
    </source>
</evidence>
<dbReference type="PROSITE" id="PS50935">
    <property type="entry name" value="SSB"/>
    <property type="match status" value="1"/>
</dbReference>
<dbReference type="EMBL" id="JAIWQS010000005">
    <property type="protein sequence ID" value="KAJ8766382.1"/>
    <property type="molecule type" value="Genomic_DNA"/>
</dbReference>
<evidence type="ECO:0000313" key="3">
    <source>
        <dbReference type="EMBL" id="KAJ8766382.1"/>
    </source>
</evidence>
<evidence type="ECO:0000256" key="2">
    <source>
        <dbReference type="PROSITE-ProRule" id="PRU00252"/>
    </source>
</evidence>
<dbReference type="PANTHER" id="PTHR10302:SF16">
    <property type="entry name" value="NUCLEIC ACID-BINDING, OB-FOLD-LIKE PROTEIN"/>
    <property type="match status" value="1"/>
</dbReference>
<dbReference type="GO" id="GO:0006264">
    <property type="term" value="P:mitochondrial DNA replication"/>
    <property type="evidence" value="ECO:0007669"/>
    <property type="project" value="TreeGrafter"/>
</dbReference>